<feature type="domain" description="Peptidase A2" evidence="2">
    <location>
        <begin position="78"/>
        <end position="157"/>
    </location>
</feature>
<dbReference type="GO" id="GO:0004190">
    <property type="term" value="F:aspartic-type endopeptidase activity"/>
    <property type="evidence" value="ECO:0007669"/>
    <property type="project" value="InterPro"/>
</dbReference>
<dbReference type="EC" id="3.4.23.-" evidence="3"/>
<name>A0A844ZHI8_9SPHN</name>
<dbReference type="InterPro" id="IPR001969">
    <property type="entry name" value="Aspartic_peptidase_AS"/>
</dbReference>
<protein>
    <submittedName>
        <fullName evidence="3">TIGR02281 family clan AA aspartic protease</fullName>
        <ecNumber evidence="3">3.4.23.-</ecNumber>
    </submittedName>
</protein>
<dbReference type="Gene3D" id="2.40.70.10">
    <property type="entry name" value="Acid Proteases"/>
    <property type="match status" value="1"/>
</dbReference>
<comment type="caution">
    <text evidence="3">The sequence shown here is derived from an EMBL/GenBank/DDBJ whole genome shotgun (WGS) entry which is preliminary data.</text>
</comment>
<keyword evidence="4" id="KW-1185">Reference proteome</keyword>
<keyword evidence="3" id="KW-0645">Protease</keyword>
<dbReference type="InterPro" id="IPR001995">
    <property type="entry name" value="Peptidase_A2_cat"/>
</dbReference>
<dbReference type="Proteomes" id="UP000433104">
    <property type="component" value="Unassembled WGS sequence"/>
</dbReference>
<sequence>MKAQSLSFAAIVIGSVWFCTPQAVDGPRSRSAEKVALASETGESAASDRVTWGAGLTILERQADGHFYANVVVSGVETQMLVDTGASFIALTAADAEAIGLDWNESDMTVVAHGASGPVRGVPVSLDEVELNGLHVRDVRGAIIPEGLGISLLGQTFLSQIDRVSIEDGQMVLGE</sequence>
<gene>
    <name evidence="3" type="ORF">GRI38_10375</name>
</gene>
<dbReference type="AlphaFoldDB" id="A0A844ZHI8"/>
<dbReference type="InterPro" id="IPR034122">
    <property type="entry name" value="Retropepsin-like_bacterial"/>
</dbReference>
<dbReference type="Pfam" id="PF13975">
    <property type="entry name" value="gag-asp_proteas"/>
    <property type="match status" value="1"/>
</dbReference>
<reference evidence="3 4" key="1">
    <citation type="submission" date="2019-12" db="EMBL/GenBank/DDBJ databases">
        <title>Genomic-based taxomic classification of the family Erythrobacteraceae.</title>
        <authorList>
            <person name="Xu L."/>
        </authorList>
    </citation>
    <scope>NUCLEOTIDE SEQUENCE [LARGE SCALE GENOMIC DNA]</scope>
    <source>
        <strain evidence="3 4">MCCC 1A09962</strain>
    </source>
</reference>
<dbReference type="SUPFAM" id="SSF50630">
    <property type="entry name" value="Acid proteases"/>
    <property type="match status" value="1"/>
</dbReference>
<proteinExistence type="predicted"/>
<dbReference type="OrthoDB" id="7595324at2"/>
<dbReference type="InterPro" id="IPR011969">
    <property type="entry name" value="Clan_AA_Asp_peptidase_C"/>
</dbReference>
<dbReference type="EMBL" id="WTYW01000002">
    <property type="protein sequence ID" value="MXO86430.1"/>
    <property type="molecule type" value="Genomic_DNA"/>
</dbReference>
<evidence type="ECO:0000259" key="2">
    <source>
        <dbReference type="PROSITE" id="PS50175"/>
    </source>
</evidence>
<dbReference type="InterPro" id="IPR021109">
    <property type="entry name" value="Peptidase_aspartic_dom_sf"/>
</dbReference>
<dbReference type="RefSeq" id="WP_160683221.1">
    <property type="nucleotide sequence ID" value="NZ_WTYW01000002.1"/>
</dbReference>
<keyword evidence="1 3" id="KW-0378">Hydrolase</keyword>
<accession>A0A844ZHI8</accession>
<evidence type="ECO:0000313" key="3">
    <source>
        <dbReference type="EMBL" id="MXO86430.1"/>
    </source>
</evidence>
<dbReference type="PROSITE" id="PS00141">
    <property type="entry name" value="ASP_PROTEASE"/>
    <property type="match status" value="1"/>
</dbReference>
<evidence type="ECO:0000313" key="4">
    <source>
        <dbReference type="Proteomes" id="UP000433104"/>
    </source>
</evidence>
<dbReference type="GO" id="GO:0006508">
    <property type="term" value="P:proteolysis"/>
    <property type="evidence" value="ECO:0007669"/>
    <property type="project" value="UniProtKB-KW"/>
</dbReference>
<dbReference type="NCBIfam" id="TIGR02281">
    <property type="entry name" value="clan_AA_DTGA"/>
    <property type="match status" value="1"/>
</dbReference>
<dbReference type="CDD" id="cd05483">
    <property type="entry name" value="retropepsin_like_bacteria"/>
    <property type="match status" value="1"/>
</dbReference>
<evidence type="ECO:0000256" key="1">
    <source>
        <dbReference type="ARBA" id="ARBA00022801"/>
    </source>
</evidence>
<dbReference type="PROSITE" id="PS50175">
    <property type="entry name" value="ASP_PROT_RETROV"/>
    <property type="match status" value="1"/>
</dbReference>
<organism evidence="3 4">
    <name type="scientific">Parapontixanthobacter aurantiacus</name>
    <dbReference type="NCBI Taxonomy" id="1463599"/>
    <lineage>
        <taxon>Bacteria</taxon>
        <taxon>Pseudomonadati</taxon>
        <taxon>Pseudomonadota</taxon>
        <taxon>Alphaproteobacteria</taxon>
        <taxon>Sphingomonadales</taxon>
        <taxon>Erythrobacteraceae</taxon>
        <taxon>Parapontixanthobacter</taxon>
    </lineage>
</organism>